<reference evidence="9" key="1">
    <citation type="journal article" date="2021" name="Sci. Rep.">
        <title>Diploid genomic architecture of Nitzschia inconspicua, an elite biomass production diatom.</title>
        <authorList>
            <person name="Oliver A."/>
            <person name="Podell S."/>
            <person name="Pinowska A."/>
            <person name="Traller J.C."/>
            <person name="Smith S.R."/>
            <person name="McClure R."/>
            <person name="Beliaev A."/>
            <person name="Bohutskyi P."/>
            <person name="Hill E.A."/>
            <person name="Rabines A."/>
            <person name="Zheng H."/>
            <person name="Allen L.Z."/>
            <person name="Kuo A."/>
            <person name="Grigoriev I.V."/>
            <person name="Allen A.E."/>
            <person name="Hazlebeck D."/>
            <person name="Allen E.E."/>
        </authorList>
    </citation>
    <scope>NUCLEOTIDE SEQUENCE</scope>
    <source>
        <strain evidence="9">Hildebrandi</strain>
    </source>
</reference>
<keyword evidence="5 7" id="KW-0472">Membrane</keyword>
<keyword evidence="9" id="KW-0762">Sugar transport</keyword>
<feature type="transmembrane region" description="Helical" evidence="7">
    <location>
        <begin position="583"/>
        <end position="607"/>
    </location>
</feature>
<keyword evidence="4 7" id="KW-1133">Transmembrane helix</keyword>
<dbReference type="InterPro" id="IPR005829">
    <property type="entry name" value="Sugar_transporter_CS"/>
</dbReference>
<evidence type="ECO:0000313" key="10">
    <source>
        <dbReference type="Proteomes" id="UP000693970"/>
    </source>
</evidence>
<dbReference type="PROSITE" id="PS00216">
    <property type="entry name" value="SUGAR_TRANSPORT_1"/>
    <property type="match status" value="1"/>
</dbReference>
<evidence type="ECO:0000313" key="9">
    <source>
        <dbReference type="EMBL" id="KAG7340569.1"/>
    </source>
</evidence>
<keyword evidence="10" id="KW-1185">Reference proteome</keyword>
<proteinExistence type="predicted"/>
<evidence type="ECO:0000256" key="5">
    <source>
        <dbReference type="ARBA" id="ARBA00023136"/>
    </source>
</evidence>
<evidence type="ECO:0000256" key="2">
    <source>
        <dbReference type="ARBA" id="ARBA00022448"/>
    </source>
</evidence>
<keyword evidence="3 7" id="KW-0812">Transmembrane</keyword>
<dbReference type="PROSITE" id="PS50850">
    <property type="entry name" value="MFS"/>
    <property type="match status" value="1"/>
</dbReference>
<feature type="region of interest" description="Disordered" evidence="6">
    <location>
        <begin position="1"/>
        <end position="26"/>
    </location>
</feature>
<dbReference type="InterPro" id="IPR020846">
    <property type="entry name" value="MFS_dom"/>
</dbReference>
<dbReference type="GO" id="GO:0016020">
    <property type="term" value="C:membrane"/>
    <property type="evidence" value="ECO:0007669"/>
    <property type="project" value="UniProtKB-SubCell"/>
</dbReference>
<feature type="transmembrane region" description="Helical" evidence="7">
    <location>
        <begin position="230"/>
        <end position="247"/>
    </location>
</feature>
<evidence type="ECO:0000256" key="6">
    <source>
        <dbReference type="SAM" id="MobiDB-lite"/>
    </source>
</evidence>
<evidence type="ECO:0000256" key="4">
    <source>
        <dbReference type="ARBA" id="ARBA00022989"/>
    </source>
</evidence>
<feature type="transmembrane region" description="Helical" evidence="7">
    <location>
        <begin position="464"/>
        <end position="484"/>
    </location>
</feature>
<comment type="subcellular location">
    <subcellularLocation>
        <location evidence="1">Membrane</location>
        <topology evidence="1">Multi-pass membrane protein</topology>
    </subcellularLocation>
</comment>
<feature type="transmembrane region" description="Helical" evidence="7">
    <location>
        <begin position="521"/>
        <end position="547"/>
    </location>
</feature>
<organism evidence="9 10">
    <name type="scientific">Nitzschia inconspicua</name>
    <dbReference type="NCBI Taxonomy" id="303405"/>
    <lineage>
        <taxon>Eukaryota</taxon>
        <taxon>Sar</taxon>
        <taxon>Stramenopiles</taxon>
        <taxon>Ochrophyta</taxon>
        <taxon>Bacillariophyta</taxon>
        <taxon>Bacillariophyceae</taxon>
        <taxon>Bacillariophycidae</taxon>
        <taxon>Bacillariales</taxon>
        <taxon>Bacillariaceae</taxon>
        <taxon>Nitzschia</taxon>
    </lineage>
</organism>
<reference evidence="9" key="2">
    <citation type="submission" date="2021-04" db="EMBL/GenBank/DDBJ databases">
        <authorList>
            <person name="Podell S."/>
        </authorList>
    </citation>
    <scope>NUCLEOTIDE SEQUENCE</scope>
    <source>
        <strain evidence="9">Hildebrandi</strain>
    </source>
</reference>
<dbReference type="PANTHER" id="PTHR23503:SF8">
    <property type="entry name" value="FACILITATED GLUCOSE TRANSPORTER PROTEIN 1"/>
    <property type="match status" value="1"/>
</dbReference>
<accession>A0A9K3KC23</accession>
<dbReference type="Pfam" id="PF00083">
    <property type="entry name" value="Sugar_tr"/>
    <property type="match status" value="1"/>
</dbReference>
<evidence type="ECO:0000256" key="3">
    <source>
        <dbReference type="ARBA" id="ARBA00022692"/>
    </source>
</evidence>
<evidence type="ECO:0000256" key="7">
    <source>
        <dbReference type="SAM" id="Phobius"/>
    </source>
</evidence>
<feature type="transmembrane region" description="Helical" evidence="7">
    <location>
        <begin position="316"/>
        <end position="338"/>
    </location>
</feature>
<feature type="transmembrane region" description="Helical" evidence="7">
    <location>
        <begin position="428"/>
        <end position="452"/>
    </location>
</feature>
<dbReference type="AlphaFoldDB" id="A0A9K3KC23"/>
<protein>
    <submittedName>
        <fullName evidence="9">Major facilitator superfamily sugar transporter</fullName>
    </submittedName>
</protein>
<evidence type="ECO:0000256" key="1">
    <source>
        <dbReference type="ARBA" id="ARBA00004141"/>
    </source>
</evidence>
<dbReference type="GO" id="GO:0015149">
    <property type="term" value="F:hexose transmembrane transporter activity"/>
    <property type="evidence" value="ECO:0007669"/>
    <property type="project" value="TreeGrafter"/>
</dbReference>
<keyword evidence="2" id="KW-0813">Transport</keyword>
<sequence>MAVSKESLLEGEGRHRTTPCLQTSSENVVETAQQRQQRPNFYNNDINPIRIQQRRHHETIHDDLPEMQLSHTMKATGSNTLAIYHSAGDRGHPNASHYYTEIPFAAIHGMQTRRRSDGDLYGEVTEPFGTLSLDSYEHRRPVVPSKSFVDELTQSNGAFTWPLVIATMANSMSQFLVGYNIVVLNTTERYIFPGHTTLQWSWAVAALAIGAPVGAIWGGQLSDSIGRKKALIFNAFGFAMTGLLQALAPNLKILTLSRFLLGIESGVATVLVPVYLGELAPPKLRGTLGTINQFAFVVGILVADLFSFPLANDSSWRYLLAVTPVIAVLQLFLMPWVVESPVYLLQQTTQEKEATDVLKRLRGFTSTEDAEEEVETYVAVVTALCSPTPRTQHPRNYFYNEDPSTTKRRTLNQSSILWEMVTFPGIRFLFFCSVMLHIGQQLCGVSAVFYYSTSLFHDIIDNPLIGTTSIGAVNVLFTYVALLLMDSCRRKTLVLWSIGGMLFSCTGLILCQVGVIQGSVVPILVFVNSYVAFYAIGFGPIPFLWIAEMVEPRFVTLAMIICSQLNWMTNFLVGLLFPLMMQYLGGFAFAPFGVMLLASFLFVWLVLPEKKESVMLSQSVRRQQCHHFEN</sequence>
<feature type="domain" description="Major facilitator superfamily (MFS) profile" evidence="8">
    <location>
        <begin position="159"/>
        <end position="611"/>
    </location>
</feature>
<dbReference type="EMBL" id="JAGRRH010000027">
    <property type="protein sequence ID" value="KAG7340569.1"/>
    <property type="molecule type" value="Genomic_DNA"/>
</dbReference>
<feature type="transmembrane region" description="Helical" evidence="7">
    <location>
        <begin position="554"/>
        <end position="577"/>
    </location>
</feature>
<feature type="transmembrane region" description="Helical" evidence="7">
    <location>
        <begin position="493"/>
        <end position="515"/>
    </location>
</feature>
<dbReference type="InterPro" id="IPR005828">
    <property type="entry name" value="MFS_sugar_transport-like"/>
</dbReference>
<dbReference type="OrthoDB" id="6612291at2759"/>
<name>A0A9K3KC23_9STRA</name>
<feature type="transmembrane region" description="Helical" evidence="7">
    <location>
        <begin position="288"/>
        <end position="310"/>
    </location>
</feature>
<comment type="caution">
    <text evidence="9">The sequence shown here is derived from an EMBL/GenBank/DDBJ whole genome shotgun (WGS) entry which is preliminary data.</text>
</comment>
<dbReference type="InterPro" id="IPR045263">
    <property type="entry name" value="GLUT"/>
</dbReference>
<feature type="transmembrane region" description="Helical" evidence="7">
    <location>
        <begin position="200"/>
        <end position="218"/>
    </location>
</feature>
<dbReference type="PANTHER" id="PTHR23503">
    <property type="entry name" value="SOLUTE CARRIER FAMILY 2"/>
    <property type="match status" value="1"/>
</dbReference>
<gene>
    <name evidence="9" type="ORF">IV203_024112</name>
</gene>
<feature type="transmembrane region" description="Helical" evidence="7">
    <location>
        <begin position="259"/>
        <end position="276"/>
    </location>
</feature>
<dbReference type="PROSITE" id="PS00217">
    <property type="entry name" value="SUGAR_TRANSPORT_2"/>
    <property type="match status" value="1"/>
</dbReference>
<dbReference type="Proteomes" id="UP000693970">
    <property type="component" value="Unassembled WGS sequence"/>
</dbReference>
<evidence type="ECO:0000259" key="8">
    <source>
        <dbReference type="PROSITE" id="PS50850"/>
    </source>
</evidence>